<evidence type="ECO:0000256" key="1">
    <source>
        <dbReference type="ARBA" id="ARBA00004286"/>
    </source>
</evidence>
<feature type="compositionally biased region" description="Low complexity" evidence="8">
    <location>
        <begin position="17"/>
        <end position="29"/>
    </location>
</feature>
<dbReference type="Pfam" id="PF00856">
    <property type="entry name" value="SET"/>
    <property type="match status" value="1"/>
</dbReference>
<feature type="region of interest" description="Disordered" evidence="8">
    <location>
        <begin position="67"/>
        <end position="187"/>
    </location>
</feature>
<dbReference type="InterPro" id="IPR001214">
    <property type="entry name" value="SET_dom"/>
</dbReference>
<feature type="compositionally biased region" description="Basic and acidic residues" evidence="8">
    <location>
        <begin position="67"/>
        <end position="83"/>
    </location>
</feature>
<feature type="domain" description="SET" evidence="9">
    <location>
        <begin position="366"/>
        <end position="522"/>
    </location>
</feature>
<feature type="region of interest" description="Disordered" evidence="8">
    <location>
        <begin position="1"/>
        <end position="29"/>
    </location>
</feature>
<accession>A0A2V5HMD3</accession>
<evidence type="ECO:0000256" key="3">
    <source>
        <dbReference type="ARBA" id="ARBA00022603"/>
    </source>
</evidence>
<dbReference type="PROSITE" id="PS50867">
    <property type="entry name" value="PRE_SET"/>
    <property type="match status" value="1"/>
</dbReference>
<dbReference type="SUPFAM" id="SSF82199">
    <property type="entry name" value="SET domain"/>
    <property type="match status" value="1"/>
</dbReference>
<evidence type="ECO:0000259" key="11">
    <source>
        <dbReference type="PROSITE" id="PS50868"/>
    </source>
</evidence>
<keyword evidence="7" id="KW-0862">Zinc</keyword>
<dbReference type="GO" id="GO:0008270">
    <property type="term" value="F:zinc ion binding"/>
    <property type="evidence" value="ECO:0007669"/>
    <property type="project" value="InterPro"/>
</dbReference>
<dbReference type="GO" id="GO:0032259">
    <property type="term" value="P:methylation"/>
    <property type="evidence" value="ECO:0007669"/>
    <property type="project" value="UniProtKB-KW"/>
</dbReference>
<evidence type="ECO:0000256" key="8">
    <source>
        <dbReference type="SAM" id="MobiDB-lite"/>
    </source>
</evidence>
<comment type="subcellular location">
    <subcellularLocation>
        <location evidence="1">Chromosome</location>
    </subcellularLocation>
</comment>
<evidence type="ECO:0000256" key="7">
    <source>
        <dbReference type="ARBA" id="ARBA00022833"/>
    </source>
</evidence>
<reference evidence="12 13" key="1">
    <citation type="submission" date="2018-02" db="EMBL/GenBank/DDBJ databases">
        <title>The genomes of Aspergillus section Nigri reveals drivers in fungal speciation.</title>
        <authorList>
            <consortium name="DOE Joint Genome Institute"/>
            <person name="Vesth T.C."/>
            <person name="Nybo J."/>
            <person name="Theobald S."/>
            <person name="Brandl J."/>
            <person name="Frisvad J.C."/>
            <person name="Nielsen K.F."/>
            <person name="Lyhne E.K."/>
            <person name="Kogle M.E."/>
            <person name="Kuo A."/>
            <person name="Riley R."/>
            <person name="Clum A."/>
            <person name="Nolan M."/>
            <person name="Lipzen A."/>
            <person name="Salamov A."/>
            <person name="Henrissat B."/>
            <person name="Wiebenga A."/>
            <person name="De vries R.P."/>
            <person name="Grigoriev I.V."/>
            <person name="Mortensen U.H."/>
            <person name="Andersen M.R."/>
            <person name="Baker S.E."/>
        </authorList>
    </citation>
    <scope>NUCLEOTIDE SEQUENCE [LARGE SCALE GENOMIC DNA]</scope>
    <source>
        <strain evidence="12 13">CBS 114.80</strain>
    </source>
</reference>
<evidence type="ECO:0000256" key="2">
    <source>
        <dbReference type="ARBA" id="ARBA00022454"/>
    </source>
</evidence>
<feature type="domain" description="Pre-SET" evidence="10">
    <location>
        <begin position="289"/>
        <end position="363"/>
    </location>
</feature>
<protein>
    <submittedName>
        <fullName evidence="12">SET domain-containing protein</fullName>
    </submittedName>
</protein>
<keyword evidence="4" id="KW-0808">Transferase</keyword>
<keyword evidence="5" id="KW-0949">S-adenosyl-L-methionine</keyword>
<sequence length="569" mass="62251">MSAMFIDLTADSESDGSNPTPSASTASLSRSLAHRALNVSQAVPVKRRKSDAKDAFSALAASKYFDRSNHRELERRVASHPEPIRPSSSRSISSQEAQSVGRRQSPRRFSAWPATAPSAYHSPTPDSSSASTPHSTIADVIIPAQSSRQLEHKSPGYPSINGRASSSSSLVSKPTPPLQPPTALSQTYYPTDAYQRKAIKGAYPKAKRIKRADTPLVLGAPGPLLTRPPDVRQQTHQTMQRKLRAIRGPEVTYDPAAESRLADFIMNFEFVNTNPLRKGVVPVSEEFNAGCTCDGVCDTATCLCLSKEEDESNTNIVPYRRAPDDPHLMVLDPKFLTRKAMIYECSDRCGCNAGCWNRVVQNGRTVRLEIFYTGARGFGLRSPDRIRAGQFIDCYTGEVITTAAADLREAIHTAHGTSYLFSLDFLNGQYEDYEEDASSSSSSDEGHDDENDQDDEVPESGCKYVIDGRNFGGPTRFINHSCNPNCRMIPVSRNHADRDLYDLAFFALREIPPNTELTFDYNPGFGGGGGGGGVVGKDAKIDPSAVRCLCGEANCRGQLWPNQRKKGVR</sequence>
<dbReference type="EMBL" id="KZ825637">
    <property type="protein sequence ID" value="PYI25579.1"/>
    <property type="molecule type" value="Genomic_DNA"/>
</dbReference>
<dbReference type="InterPro" id="IPR046341">
    <property type="entry name" value="SET_dom_sf"/>
</dbReference>
<organism evidence="12 13">
    <name type="scientific">Aspergillus indologenus CBS 114.80</name>
    <dbReference type="NCBI Taxonomy" id="1450541"/>
    <lineage>
        <taxon>Eukaryota</taxon>
        <taxon>Fungi</taxon>
        <taxon>Dikarya</taxon>
        <taxon>Ascomycota</taxon>
        <taxon>Pezizomycotina</taxon>
        <taxon>Eurotiomycetes</taxon>
        <taxon>Eurotiomycetidae</taxon>
        <taxon>Eurotiales</taxon>
        <taxon>Aspergillaceae</taxon>
        <taxon>Aspergillus</taxon>
        <taxon>Aspergillus subgen. Circumdati</taxon>
    </lineage>
</organism>
<feature type="compositionally biased region" description="Acidic residues" evidence="8">
    <location>
        <begin position="446"/>
        <end position="458"/>
    </location>
</feature>
<keyword evidence="13" id="KW-1185">Reference proteome</keyword>
<feature type="compositionally biased region" description="Low complexity" evidence="8">
    <location>
        <begin position="122"/>
        <end position="136"/>
    </location>
</feature>
<evidence type="ECO:0000259" key="10">
    <source>
        <dbReference type="PROSITE" id="PS50867"/>
    </source>
</evidence>
<dbReference type="GO" id="GO:0005694">
    <property type="term" value="C:chromosome"/>
    <property type="evidence" value="ECO:0007669"/>
    <property type="project" value="UniProtKB-SubCell"/>
</dbReference>
<dbReference type="PROSITE" id="PS50868">
    <property type="entry name" value="POST_SET"/>
    <property type="match status" value="1"/>
</dbReference>
<dbReference type="GO" id="GO:0005634">
    <property type="term" value="C:nucleus"/>
    <property type="evidence" value="ECO:0007669"/>
    <property type="project" value="InterPro"/>
</dbReference>
<feature type="compositionally biased region" description="Low complexity" evidence="8">
    <location>
        <begin position="85"/>
        <end position="94"/>
    </location>
</feature>
<keyword evidence="6" id="KW-0479">Metal-binding</keyword>
<dbReference type="AlphaFoldDB" id="A0A2V5HMD3"/>
<proteinExistence type="predicted"/>
<evidence type="ECO:0000256" key="6">
    <source>
        <dbReference type="ARBA" id="ARBA00022723"/>
    </source>
</evidence>
<evidence type="ECO:0000313" key="12">
    <source>
        <dbReference type="EMBL" id="PYI25579.1"/>
    </source>
</evidence>
<dbReference type="PROSITE" id="PS50280">
    <property type="entry name" value="SET"/>
    <property type="match status" value="1"/>
</dbReference>
<dbReference type="Gene3D" id="2.170.270.10">
    <property type="entry name" value="SET domain"/>
    <property type="match status" value="1"/>
</dbReference>
<dbReference type="InterPro" id="IPR007728">
    <property type="entry name" value="Pre-SET_dom"/>
</dbReference>
<gene>
    <name evidence="12" type="ORF">BP00DRAFT_94658</name>
</gene>
<feature type="region of interest" description="Disordered" evidence="8">
    <location>
        <begin position="434"/>
        <end position="459"/>
    </location>
</feature>
<evidence type="ECO:0000256" key="4">
    <source>
        <dbReference type="ARBA" id="ARBA00022679"/>
    </source>
</evidence>
<keyword evidence="3" id="KW-0489">Methyltransferase</keyword>
<evidence type="ECO:0000256" key="5">
    <source>
        <dbReference type="ARBA" id="ARBA00022691"/>
    </source>
</evidence>
<dbReference type="Proteomes" id="UP000248817">
    <property type="component" value="Unassembled WGS sequence"/>
</dbReference>
<evidence type="ECO:0000259" key="9">
    <source>
        <dbReference type="PROSITE" id="PS50280"/>
    </source>
</evidence>
<dbReference type="PANTHER" id="PTHR46223:SF3">
    <property type="entry name" value="HISTONE-LYSINE N-METHYLTRANSFERASE SET-23"/>
    <property type="match status" value="1"/>
</dbReference>
<dbReference type="PANTHER" id="PTHR46223">
    <property type="entry name" value="HISTONE-LYSINE N-METHYLTRANSFERASE SUV39H"/>
    <property type="match status" value="1"/>
</dbReference>
<dbReference type="Pfam" id="PF05033">
    <property type="entry name" value="Pre-SET"/>
    <property type="match status" value="1"/>
</dbReference>
<feature type="domain" description="Post-SET" evidence="11">
    <location>
        <begin position="544"/>
        <end position="560"/>
    </location>
</feature>
<dbReference type="SMART" id="SM00317">
    <property type="entry name" value="SET"/>
    <property type="match status" value="1"/>
</dbReference>
<evidence type="ECO:0000313" key="13">
    <source>
        <dbReference type="Proteomes" id="UP000248817"/>
    </source>
</evidence>
<dbReference type="InterPro" id="IPR050973">
    <property type="entry name" value="H3K9_Histone-Lys_N-MTase"/>
</dbReference>
<dbReference type="GO" id="GO:0042054">
    <property type="term" value="F:histone methyltransferase activity"/>
    <property type="evidence" value="ECO:0007669"/>
    <property type="project" value="InterPro"/>
</dbReference>
<dbReference type="InterPro" id="IPR003616">
    <property type="entry name" value="Post-SET_dom"/>
</dbReference>
<name>A0A2V5HMD3_9EURO</name>
<keyword evidence="2" id="KW-0158">Chromosome</keyword>